<accession>I3CBJ4</accession>
<dbReference type="PIRSF" id="PIRSF001227">
    <property type="entry name" value="Pen_acylase"/>
    <property type="match status" value="1"/>
</dbReference>
<comment type="cofactor">
    <cofactor evidence="6">
        <name>Ca(2+)</name>
        <dbReference type="ChEBI" id="CHEBI:29108"/>
    </cofactor>
    <text evidence="6">Binds 1 Ca(2+) ion per dimer.</text>
</comment>
<dbReference type="InterPro" id="IPR014395">
    <property type="entry name" value="Pen/GL7ACA/AHL_acylase"/>
</dbReference>
<dbReference type="Gene3D" id="1.10.439.10">
    <property type="entry name" value="Penicillin Amidohydrolase, domain 1"/>
    <property type="match status" value="1"/>
</dbReference>
<dbReference type="InterPro" id="IPR023343">
    <property type="entry name" value="Penicillin_amidase_dom1"/>
</dbReference>
<comment type="subunit">
    <text evidence="4">Heterodimer of an alpha subunit and a beta subunit processed from the same precursor.</text>
</comment>
<proteinExistence type="inferred from homology"/>
<evidence type="ECO:0000313" key="9">
    <source>
        <dbReference type="Proteomes" id="UP000005744"/>
    </source>
</evidence>
<keyword evidence="6" id="KW-0479">Metal-binding</keyword>
<keyword evidence="7" id="KW-1133">Transmembrane helix</keyword>
<evidence type="ECO:0000256" key="2">
    <source>
        <dbReference type="ARBA" id="ARBA00022801"/>
    </source>
</evidence>
<evidence type="ECO:0000256" key="6">
    <source>
        <dbReference type="PIRSR" id="PIRSR001227-2"/>
    </source>
</evidence>
<dbReference type="EMBL" id="JH600070">
    <property type="protein sequence ID" value="EIJ40987.1"/>
    <property type="molecule type" value="Genomic_DNA"/>
</dbReference>
<keyword evidence="6" id="KW-0106">Calcium</keyword>
<dbReference type="CDD" id="cd03747">
    <property type="entry name" value="Ntn_PGA_like"/>
    <property type="match status" value="1"/>
</dbReference>
<evidence type="ECO:0000256" key="7">
    <source>
        <dbReference type="SAM" id="Phobius"/>
    </source>
</evidence>
<gene>
    <name evidence="8" type="ORF">BegalDRAFT_0061</name>
</gene>
<keyword evidence="2" id="KW-0378">Hydrolase</keyword>
<dbReference type="RefSeq" id="WP_002682502.1">
    <property type="nucleotide sequence ID" value="NZ_JH600070.1"/>
</dbReference>
<name>I3CBJ4_9GAMM</name>
<dbReference type="Proteomes" id="UP000005744">
    <property type="component" value="Unassembled WGS sequence"/>
</dbReference>
<dbReference type="GO" id="GO:0017000">
    <property type="term" value="P:antibiotic biosynthetic process"/>
    <property type="evidence" value="ECO:0007669"/>
    <property type="project" value="InterPro"/>
</dbReference>
<dbReference type="Gene3D" id="1.10.1400.10">
    <property type="match status" value="1"/>
</dbReference>
<comment type="similarity">
    <text evidence="1">Belongs to the peptidase S45 family.</text>
</comment>
<dbReference type="InterPro" id="IPR029055">
    <property type="entry name" value="Ntn_hydrolases_N"/>
</dbReference>
<feature type="active site" description="Nucleophile" evidence="5">
    <location>
        <position position="251"/>
    </location>
</feature>
<evidence type="ECO:0000256" key="5">
    <source>
        <dbReference type="PIRSR" id="PIRSR001227-1"/>
    </source>
</evidence>
<dbReference type="GO" id="GO:0046872">
    <property type="term" value="F:metal ion binding"/>
    <property type="evidence" value="ECO:0007669"/>
    <property type="project" value="UniProtKB-KW"/>
</dbReference>
<dbReference type="Gene3D" id="3.60.20.10">
    <property type="entry name" value="Glutamine Phosphoribosylpyrophosphate, subunit 1, domain 1"/>
    <property type="match status" value="1"/>
</dbReference>
<keyword evidence="7" id="KW-0472">Membrane</keyword>
<evidence type="ECO:0000313" key="8">
    <source>
        <dbReference type="EMBL" id="EIJ40987.1"/>
    </source>
</evidence>
<dbReference type="InterPro" id="IPR043146">
    <property type="entry name" value="Penicillin_amidase_N_B-knob"/>
</dbReference>
<dbReference type="GO" id="GO:0016811">
    <property type="term" value="F:hydrolase activity, acting on carbon-nitrogen (but not peptide) bonds, in linear amides"/>
    <property type="evidence" value="ECO:0007669"/>
    <property type="project" value="InterPro"/>
</dbReference>
<keyword evidence="9" id="KW-1185">Reference proteome</keyword>
<keyword evidence="3" id="KW-0865">Zymogen</keyword>
<dbReference type="AlphaFoldDB" id="I3CBJ4"/>
<reference evidence="8 9" key="1">
    <citation type="submission" date="2011-11" db="EMBL/GenBank/DDBJ databases">
        <title>Improved High-Quality Draft sequence of Beggiatoa alba B18lD.</title>
        <authorList>
            <consortium name="US DOE Joint Genome Institute"/>
            <person name="Lucas S."/>
            <person name="Han J."/>
            <person name="Lapidus A."/>
            <person name="Cheng J.-F."/>
            <person name="Goodwin L."/>
            <person name="Pitluck S."/>
            <person name="Peters L."/>
            <person name="Mikhailova N."/>
            <person name="Held B."/>
            <person name="Detter J.C."/>
            <person name="Han C."/>
            <person name="Tapia R."/>
            <person name="Land M."/>
            <person name="Hauser L."/>
            <person name="Kyrpides N."/>
            <person name="Ivanova N."/>
            <person name="Pagani I."/>
            <person name="Samuel K."/>
            <person name="Teske A."/>
            <person name="Mueller J."/>
            <person name="Woyke T."/>
        </authorList>
    </citation>
    <scope>NUCLEOTIDE SEQUENCE [LARGE SCALE GENOMIC DNA]</scope>
    <source>
        <strain evidence="8 9">B18LD</strain>
    </source>
</reference>
<feature type="binding site" evidence="6">
    <location>
        <position position="326"/>
    </location>
    <ligand>
        <name>Ca(2+)</name>
        <dbReference type="ChEBI" id="CHEBI:29108"/>
    </ligand>
</feature>
<dbReference type="SUPFAM" id="SSF56235">
    <property type="entry name" value="N-terminal nucleophile aminohydrolases (Ntn hydrolases)"/>
    <property type="match status" value="1"/>
</dbReference>
<dbReference type="Gene3D" id="2.30.120.10">
    <property type="match status" value="1"/>
</dbReference>
<evidence type="ECO:0000256" key="1">
    <source>
        <dbReference type="ARBA" id="ARBA00006586"/>
    </source>
</evidence>
<dbReference type="PANTHER" id="PTHR34218:SF4">
    <property type="entry name" value="ACYL-HOMOSERINE LACTONE ACYLASE QUIP"/>
    <property type="match status" value="1"/>
</dbReference>
<feature type="transmembrane region" description="Helical" evidence="7">
    <location>
        <begin position="7"/>
        <end position="27"/>
    </location>
</feature>
<sequence>MLKWIKRLLIGLLGIIVLMVGGGYWFLQSTLPKVSGEAHFKGLLAPVTISRETNGVVHIRAENETDMFYAQGLIHAQDRLWQMEFQRRIGAGRLSEILGNKAIEQDKFLKTWGFYRAAEQAYTALNAESKAVIDAYVAGINGYLESDPPLPIEFKLLGVKPAKWTPADVLVWSKMMSFNLAGNRRAELRRYGLLAKGLAEERIAELMPLYPKIATPIDSTTPLIHPTTSDYHLMEALWQADAFTPPMTEASNNWVLSGQRTVSGKALLANDPHLQMSNPSLWYLVHLSAPTYDAIGASLPGLPCIVIGHNQAIAWGVTNVEADVEDVYVLEETEDKQGYVYQNEVVPYNTRTETIKVKGEADQTFIVKESRYGVVITELVADAPKTKPLALRWTGHDPDDTTFSAYYAINKAKNWTEFNAAMRYYIAPSQNFIYADTAGNIGHIVSGRLPIRKAGHSGLYPVLGNGDWDWQGFIPFEELPRRYNPPEGYIITANHNISPENYPYTISLEWGGEPYRYERIKQLIDAKEKHDLSSMRAIQLDQLSLLYTDFRPYLQNLPIISPTAQAALQRLLAWKGEMSPTSPEATLFIAWYMAFSHLPQTETGESWFFYPRYLLNALKSGDSACAQQKRTCLEIAGDVFETVVKQWSTDIPKWGLVHQAMFNHPILTHTPLAPLFDRQVDFGGERFTVNVGWVNPETLKTTHVPSYRQLIDFSQLDNSAYIHPMGQSGNVMSSHFDDLLALWQKGEYLTMQTKGYTEANKLILKP</sequence>
<keyword evidence="7" id="KW-0812">Transmembrane</keyword>
<evidence type="ECO:0000256" key="4">
    <source>
        <dbReference type="ARBA" id="ARBA00038735"/>
    </source>
</evidence>
<dbReference type="MEROPS" id="S45.003"/>
<organism evidence="8 9">
    <name type="scientific">Beggiatoa alba B18LD</name>
    <dbReference type="NCBI Taxonomy" id="395493"/>
    <lineage>
        <taxon>Bacteria</taxon>
        <taxon>Pseudomonadati</taxon>
        <taxon>Pseudomonadota</taxon>
        <taxon>Gammaproteobacteria</taxon>
        <taxon>Thiotrichales</taxon>
        <taxon>Thiotrichaceae</taxon>
        <taxon>Beggiatoa</taxon>
    </lineage>
</organism>
<dbReference type="Pfam" id="PF01804">
    <property type="entry name" value="Penicil_amidase"/>
    <property type="match status" value="1"/>
</dbReference>
<dbReference type="PANTHER" id="PTHR34218">
    <property type="entry name" value="PEPTIDASE S45 PENICILLIN AMIDASE"/>
    <property type="match status" value="1"/>
</dbReference>
<dbReference type="eggNOG" id="COG2366">
    <property type="taxonomic scope" value="Bacteria"/>
</dbReference>
<feature type="binding site" evidence="6">
    <location>
        <position position="323"/>
    </location>
    <ligand>
        <name>Ca(2+)</name>
        <dbReference type="ChEBI" id="CHEBI:29108"/>
    </ligand>
</feature>
<dbReference type="HOGENOM" id="CLU_011790_0_1_6"/>
<feature type="binding site" evidence="6">
    <location>
        <position position="187"/>
    </location>
    <ligand>
        <name>Ca(2+)</name>
        <dbReference type="ChEBI" id="CHEBI:29108"/>
    </ligand>
</feature>
<evidence type="ECO:0000256" key="3">
    <source>
        <dbReference type="ARBA" id="ARBA00023145"/>
    </source>
</evidence>
<dbReference type="InterPro" id="IPR002692">
    <property type="entry name" value="S45"/>
</dbReference>
<dbReference type="InterPro" id="IPR043147">
    <property type="entry name" value="Penicillin_amidase_A-knob"/>
</dbReference>
<protein>
    <submittedName>
        <fullName evidence="8">Penicilin amidase</fullName>
    </submittedName>
</protein>